<evidence type="ECO:0000313" key="3">
    <source>
        <dbReference type="Proteomes" id="UP001596152"/>
    </source>
</evidence>
<keyword evidence="1" id="KW-1133">Transmembrane helix</keyword>
<accession>A0ABW0FTU1</accession>
<dbReference type="EMBL" id="JBHSLF010000040">
    <property type="protein sequence ID" value="MFC5345155.1"/>
    <property type="molecule type" value="Genomic_DNA"/>
</dbReference>
<evidence type="ECO:0000256" key="1">
    <source>
        <dbReference type="SAM" id="Phobius"/>
    </source>
</evidence>
<feature type="transmembrane region" description="Helical" evidence="1">
    <location>
        <begin position="136"/>
        <end position="157"/>
    </location>
</feature>
<organism evidence="2 3">
    <name type="scientific">Brevundimonas staleyi</name>
    <dbReference type="NCBI Taxonomy" id="74326"/>
    <lineage>
        <taxon>Bacteria</taxon>
        <taxon>Pseudomonadati</taxon>
        <taxon>Pseudomonadota</taxon>
        <taxon>Alphaproteobacteria</taxon>
        <taxon>Caulobacterales</taxon>
        <taxon>Caulobacteraceae</taxon>
        <taxon>Brevundimonas</taxon>
    </lineage>
</organism>
<sequence length="172" mass="18129">MSSWLKAMNPSTPITTEAEAERAAKASAISIMIGVVVGLASLAWTFANPSSVHDAVAAASNGDPAAMASSDMALQVGLWMGGGLVLLQIIFGAIQWRRPNQFIAILFMVLIAFGLVSSLAAPLMAASMPNVPATPMWQIVLSVVVMIVQMVLHVTGLKGIKALDRIQMEQAR</sequence>
<dbReference type="RefSeq" id="WP_374036821.1">
    <property type="nucleotide sequence ID" value="NZ_CP169082.1"/>
</dbReference>
<gene>
    <name evidence="2" type="ORF">ACFPIE_14645</name>
</gene>
<reference evidence="3" key="1">
    <citation type="journal article" date="2019" name="Int. J. Syst. Evol. Microbiol.">
        <title>The Global Catalogue of Microorganisms (GCM) 10K type strain sequencing project: providing services to taxonomists for standard genome sequencing and annotation.</title>
        <authorList>
            <consortium name="The Broad Institute Genomics Platform"/>
            <consortium name="The Broad Institute Genome Sequencing Center for Infectious Disease"/>
            <person name="Wu L."/>
            <person name="Ma J."/>
        </authorList>
    </citation>
    <scope>NUCLEOTIDE SEQUENCE [LARGE SCALE GENOMIC DNA]</scope>
    <source>
        <strain evidence="3">JCM 12125</strain>
    </source>
</reference>
<keyword evidence="1" id="KW-0812">Transmembrane</keyword>
<feature type="transmembrane region" description="Helical" evidence="1">
    <location>
        <begin position="72"/>
        <end position="91"/>
    </location>
</feature>
<feature type="transmembrane region" description="Helical" evidence="1">
    <location>
        <begin position="103"/>
        <end position="124"/>
    </location>
</feature>
<proteinExistence type="predicted"/>
<evidence type="ECO:0000313" key="2">
    <source>
        <dbReference type="EMBL" id="MFC5345155.1"/>
    </source>
</evidence>
<comment type="caution">
    <text evidence="2">The sequence shown here is derived from an EMBL/GenBank/DDBJ whole genome shotgun (WGS) entry which is preliminary data.</text>
</comment>
<protein>
    <submittedName>
        <fullName evidence="2">Uncharacterized protein</fullName>
    </submittedName>
</protein>
<keyword evidence="3" id="KW-1185">Reference proteome</keyword>
<name>A0ABW0FTU1_9CAUL</name>
<keyword evidence="1" id="KW-0472">Membrane</keyword>
<feature type="transmembrane region" description="Helical" evidence="1">
    <location>
        <begin position="28"/>
        <end position="47"/>
    </location>
</feature>
<dbReference type="Proteomes" id="UP001596152">
    <property type="component" value="Unassembled WGS sequence"/>
</dbReference>